<dbReference type="GO" id="GO:0005886">
    <property type="term" value="C:plasma membrane"/>
    <property type="evidence" value="ECO:0007669"/>
    <property type="project" value="UniProtKB-SubCell"/>
</dbReference>
<evidence type="ECO:0000256" key="3">
    <source>
        <dbReference type="ARBA" id="ARBA00022527"/>
    </source>
</evidence>
<dbReference type="Pfam" id="PF01453">
    <property type="entry name" value="B_lectin"/>
    <property type="match status" value="1"/>
</dbReference>
<evidence type="ECO:0000313" key="23">
    <source>
        <dbReference type="EMBL" id="KAF3447844.1"/>
    </source>
</evidence>
<dbReference type="SUPFAM" id="SSF51110">
    <property type="entry name" value="alpha-D-mannose-specific plant lectins"/>
    <property type="match status" value="1"/>
</dbReference>
<dbReference type="PROSITE" id="PS50927">
    <property type="entry name" value="BULB_LECTIN"/>
    <property type="match status" value="1"/>
</dbReference>
<dbReference type="InterPro" id="IPR001480">
    <property type="entry name" value="Bulb-type_lectin_dom"/>
</dbReference>
<evidence type="ECO:0000256" key="11">
    <source>
        <dbReference type="ARBA" id="ARBA00022989"/>
    </source>
</evidence>
<evidence type="ECO:0000256" key="15">
    <source>
        <dbReference type="ARBA" id="ARBA00023180"/>
    </source>
</evidence>
<keyword evidence="8 18" id="KW-0547">Nucleotide-binding</keyword>
<evidence type="ECO:0000256" key="14">
    <source>
        <dbReference type="ARBA" id="ARBA00023170"/>
    </source>
</evidence>
<evidence type="ECO:0000259" key="20">
    <source>
        <dbReference type="PROSITE" id="PS50011"/>
    </source>
</evidence>
<comment type="catalytic activity">
    <reaction evidence="16 18">
        <text>L-threonyl-[protein] + ATP = O-phospho-L-threonyl-[protein] + ADP + H(+)</text>
        <dbReference type="Rhea" id="RHEA:46608"/>
        <dbReference type="Rhea" id="RHEA-COMP:11060"/>
        <dbReference type="Rhea" id="RHEA-COMP:11605"/>
        <dbReference type="ChEBI" id="CHEBI:15378"/>
        <dbReference type="ChEBI" id="CHEBI:30013"/>
        <dbReference type="ChEBI" id="CHEBI:30616"/>
        <dbReference type="ChEBI" id="CHEBI:61977"/>
        <dbReference type="ChEBI" id="CHEBI:456216"/>
        <dbReference type="EC" id="2.7.11.1"/>
    </reaction>
</comment>
<dbReference type="InterPro" id="IPR024171">
    <property type="entry name" value="SRK-like_kinase"/>
</dbReference>
<dbReference type="Gene3D" id="2.90.10.10">
    <property type="entry name" value="Bulb-type lectin domain"/>
    <property type="match status" value="1"/>
</dbReference>
<dbReference type="InterPro" id="IPR011009">
    <property type="entry name" value="Kinase-like_dom_sf"/>
</dbReference>
<dbReference type="OrthoDB" id="4062651at2759"/>
<evidence type="ECO:0000259" key="22">
    <source>
        <dbReference type="PROSITE" id="PS50948"/>
    </source>
</evidence>
<dbReference type="PANTHER" id="PTHR27002">
    <property type="entry name" value="RECEPTOR-LIKE SERINE/THREONINE-PROTEIN KINASE SD1-8"/>
    <property type="match status" value="1"/>
</dbReference>
<dbReference type="Gene3D" id="1.10.510.10">
    <property type="entry name" value="Transferase(Phosphotransferase) domain 1"/>
    <property type="match status" value="1"/>
</dbReference>
<feature type="domain" description="Bulb-type lectin" evidence="21">
    <location>
        <begin position="32"/>
        <end position="156"/>
    </location>
</feature>
<dbReference type="InterPro" id="IPR001245">
    <property type="entry name" value="Ser-Thr/Tyr_kinase_cat_dom"/>
</dbReference>
<dbReference type="Gene3D" id="3.30.200.20">
    <property type="entry name" value="Phosphorylase Kinase, domain 1"/>
    <property type="match status" value="1"/>
</dbReference>
<feature type="domain" description="Protein kinase" evidence="20">
    <location>
        <begin position="412"/>
        <end position="688"/>
    </location>
</feature>
<proteinExistence type="inferred from homology"/>
<dbReference type="PANTHER" id="PTHR27002:SF1087">
    <property type="entry name" value="PROTEIN KINASE DOMAIN-CONTAINING PROTEIN"/>
    <property type="match status" value="1"/>
</dbReference>
<dbReference type="PROSITE" id="PS50011">
    <property type="entry name" value="PROTEIN_KINASE_DOM"/>
    <property type="match status" value="1"/>
</dbReference>
<evidence type="ECO:0000256" key="5">
    <source>
        <dbReference type="ARBA" id="ARBA00022692"/>
    </source>
</evidence>
<dbReference type="AlphaFoldDB" id="A0A8K0MIV8"/>
<keyword evidence="5 19" id="KW-0812">Transmembrane</keyword>
<comment type="similarity">
    <text evidence="18">Belongs to the protein kinase superfamily. Ser/Thr protein kinase family.</text>
</comment>
<comment type="caution">
    <text evidence="23">The sequence shown here is derived from an EMBL/GenBank/DDBJ whole genome shotgun (WGS) entry which is preliminary data.</text>
</comment>
<keyword evidence="12 19" id="KW-0472">Membrane</keyword>
<keyword evidence="6" id="KW-0732">Signal</keyword>
<evidence type="ECO:0000256" key="13">
    <source>
        <dbReference type="ARBA" id="ARBA00023157"/>
    </source>
</evidence>
<evidence type="ECO:0000256" key="12">
    <source>
        <dbReference type="ARBA" id="ARBA00023136"/>
    </source>
</evidence>
<evidence type="ECO:0000256" key="2">
    <source>
        <dbReference type="ARBA" id="ARBA00022475"/>
    </source>
</evidence>
<dbReference type="InterPro" id="IPR036426">
    <property type="entry name" value="Bulb-type_lectin_dom_sf"/>
</dbReference>
<evidence type="ECO:0000256" key="19">
    <source>
        <dbReference type="SAM" id="Phobius"/>
    </source>
</evidence>
<feature type="domain" description="Apple" evidence="22">
    <location>
        <begin position="242"/>
        <end position="330"/>
    </location>
</feature>
<evidence type="ECO:0000256" key="1">
    <source>
        <dbReference type="ARBA" id="ARBA00004251"/>
    </source>
</evidence>
<dbReference type="FunFam" id="1.10.510.10:FF:000060">
    <property type="entry name" value="G-type lectin S-receptor-like serine/threonine-protein kinase"/>
    <property type="match status" value="1"/>
</dbReference>
<evidence type="ECO:0000256" key="8">
    <source>
        <dbReference type="ARBA" id="ARBA00022741"/>
    </source>
</evidence>
<dbReference type="PIRSF" id="PIRSF000641">
    <property type="entry name" value="SRK"/>
    <property type="match status" value="1"/>
</dbReference>
<keyword evidence="24" id="KW-1185">Reference proteome</keyword>
<dbReference type="SMART" id="SM00108">
    <property type="entry name" value="B_lectin"/>
    <property type="match status" value="1"/>
</dbReference>
<keyword evidence="14" id="KW-0675">Receptor</keyword>
<dbReference type="GO" id="GO:0004674">
    <property type="term" value="F:protein serine/threonine kinase activity"/>
    <property type="evidence" value="ECO:0007669"/>
    <property type="project" value="UniProtKB-KW"/>
</dbReference>
<accession>A0A8K0MIV8</accession>
<evidence type="ECO:0000256" key="18">
    <source>
        <dbReference type="PIRNR" id="PIRNR000641"/>
    </source>
</evidence>
<evidence type="ECO:0000259" key="21">
    <source>
        <dbReference type="PROSITE" id="PS50927"/>
    </source>
</evidence>
<dbReference type="PROSITE" id="PS00108">
    <property type="entry name" value="PROTEIN_KINASE_ST"/>
    <property type="match status" value="1"/>
</dbReference>
<dbReference type="GO" id="GO:0030246">
    <property type="term" value="F:carbohydrate binding"/>
    <property type="evidence" value="ECO:0007669"/>
    <property type="project" value="UniProtKB-KW"/>
</dbReference>
<dbReference type="CDD" id="cd00028">
    <property type="entry name" value="B_lectin"/>
    <property type="match status" value="1"/>
</dbReference>
<dbReference type="Pfam" id="PF08276">
    <property type="entry name" value="PAN_2"/>
    <property type="match status" value="1"/>
</dbReference>
<keyword evidence="13" id="KW-1015">Disulfide bond</keyword>
<protein>
    <recommendedName>
        <fullName evidence="18">Receptor-like serine/threonine-protein kinase</fullName>
        <ecNumber evidence="18">2.7.11.1</ecNumber>
    </recommendedName>
</protein>
<evidence type="ECO:0000256" key="4">
    <source>
        <dbReference type="ARBA" id="ARBA00022679"/>
    </source>
</evidence>
<keyword evidence="3 18" id="KW-0723">Serine/threonine-protein kinase</keyword>
<dbReference type="Pfam" id="PF07714">
    <property type="entry name" value="PK_Tyr_Ser-Thr"/>
    <property type="match status" value="1"/>
</dbReference>
<dbReference type="SMART" id="SM00220">
    <property type="entry name" value="S_TKc"/>
    <property type="match status" value="1"/>
</dbReference>
<dbReference type="PROSITE" id="PS50948">
    <property type="entry name" value="PAN"/>
    <property type="match status" value="1"/>
</dbReference>
<evidence type="ECO:0000256" key="6">
    <source>
        <dbReference type="ARBA" id="ARBA00022729"/>
    </source>
</evidence>
<evidence type="ECO:0000256" key="7">
    <source>
        <dbReference type="ARBA" id="ARBA00022734"/>
    </source>
</evidence>
<dbReference type="SUPFAM" id="SSF56112">
    <property type="entry name" value="Protein kinase-like (PK-like)"/>
    <property type="match status" value="1"/>
</dbReference>
<name>A0A8K0MIV8_9ROSA</name>
<evidence type="ECO:0000256" key="10">
    <source>
        <dbReference type="ARBA" id="ARBA00022840"/>
    </source>
</evidence>
<evidence type="ECO:0000313" key="24">
    <source>
        <dbReference type="Proteomes" id="UP000796880"/>
    </source>
</evidence>
<evidence type="ECO:0000256" key="16">
    <source>
        <dbReference type="ARBA" id="ARBA00047899"/>
    </source>
</evidence>
<evidence type="ECO:0000256" key="9">
    <source>
        <dbReference type="ARBA" id="ARBA00022777"/>
    </source>
</evidence>
<evidence type="ECO:0000256" key="17">
    <source>
        <dbReference type="ARBA" id="ARBA00048679"/>
    </source>
</evidence>
<organism evidence="23 24">
    <name type="scientific">Rhamnella rubrinervis</name>
    <dbReference type="NCBI Taxonomy" id="2594499"/>
    <lineage>
        <taxon>Eukaryota</taxon>
        <taxon>Viridiplantae</taxon>
        <taxon>Streptophyta</taxon>
        <taxon>Embryophyta</taxon>
        <taxon>Tracheophyta</taxon>
        <taxon>Spermatophyta</taxon>
        <taxon>Magnoliopsida</taxon>
        <taxon>eudicotyledons</taxon>
        <taxon>Gunneridae</taxon>
        <taxon>Pentapetalae</taxon>
        <taxon>rosids</taxon>
        <taxon>fabids</taxon>
        <taxon>Rosales</taxon>
        <taxon>Rhamnaceae</taxon>
        <taxon>rhamnoid group</taxon>
        <taxon>Rhamneae</taxon>
        <taxon>Rhamnella</taxon>
    </lineage>
</organism>
<comment type="subcellular location">
    <subcellularLocation>
        <location evidence="1">Cell membrane</location>
        <topology evidence="1">Single-pass type I membrane protein</topology>
    </subcellularLocation>
</comment>
<feature type="transmembrane region" description="Helical" evidence="19">
    <location>
        <begin position="337"/>
        <end position="360"/>
    </location>
</feature>
<dbReference type="InterPro" id="IPR008271">
    <property type="entry name" value="Ser/Thr_kinase_AS"/>
</dbReference>
<gene>
    <name evidence="23" type="ORF">FNV43_RR08550</name>
</gene>
<dbReference type="FunFam" id="3.30.200.20:FF:000330">
    <property type="entry name" value="G-type lectin S-receptor-like serine/threonine-protein kinase At4g03230"/>
    <property type="match status" value="1"/>
</dbReference>
<keyword evidence="10 18" id="KW-0067">ATP-binding</keyword>
<reference evidence="23" key="1">
    <citation type="submission" date="2020-03" db="EMBL/GenBank/DDBJ databases">
        <title>A high-quality chromosome-level genome assembly of a woody plant with both climbing and erect habits, Rhamnella rubrinervis.</title>
        <authorList>
            <person name="Lu Z."/>
            <person name="Yang Y."/>
            <person name="Zhu X."/>
            <person name="Sun Y."/>
        </authorList>
    </citation>
    <scope>NUCLEOTIDE SEQUENCE</scope>
    <source>
        <strain evidence="23">BYM</strain>
        <tissue evidence="23">Leaf</tissue>
    </source>
</reference>
<dbReference type="EC" id="2.7.11.1" evidence="18"/>
<keyword evidence="4 18" id="KW-0808">Transferase</keyword>
<sequence length="730" mass="82175">MEIRESLMMICNMILFVITLPSLWGISVSASSHTLYQGDSLRSSQTLISSNRDFSLGFFRIEYSDNNNTYLGIKYINDSRDSKILWMANREDPIFNDSGVLTLDSMGKLFVKYNGGDHTDLYAGRAGGGNTSATLQDDGNFVLREVNSNGSHGRVLWQSFDYPTDTLLPGMKLGVNHKTGRSWLLTSWLSTYDPASGAFTLEWDPKGLQLVTKRRGVVYWTTGEILRDTYDGGCVRWEQPKCRVSNNITKFQLTSGDFIGPNGAIEGVFIKNASLSRSDCRAQCWNDCDCAGFRTNYNGTGCHVWRGNLTFKYDPSGLSRRRLDLLITTLPSSVKKVSWRVAVIAISVIVPVLAIFCYVGRKLKLQRYIRIRKDSIQTDLATRDILANDLENDGQNLKIYSFACIVEATNNFSLETKLGEGGFGPVYKGKLPEGQEIAVKRLSRTSGQGLVEFKNELVLIAKLQHTNLVRLLGCCIHKEEKMLIYEYLPNKSLDSFLFDPSKKELLDWTKRVNIIEGIAQGLLYLHGYSRLRIIHRDLKASNILLDENMNPKISDFGMARIFKQSEVDAITNRIVGTYGYMSPEYALKGIFSVKSDVFSFGVLLLEIVSGRKNNSFYDLDVPLNLVGHAWELWQRGSGLELMDQMLKGSCSEHQLLRFIQVGLACVEDCPLDRPTTSEVVSMITDESLPLPVLKNPAFLNRRMLINNELPDNKSEKYTLNELTISSMNGR</sequence>
<keyword evidence="2" id="KW-1003">Cell membrane</keyword>
<keyword evidence="15" id="KW-0325">Glycoprotein</keyword>
<dbReference type="EMBL" id="VOIH02000004">
    <property type="protein sequence ID" value="KAF3447844.1"/>
    <property type="molecule type" value="Genomic_DNA"/>
</dbReference>
<dbReference type="GO" id="GO:0005524">
    <property type="term" value="F:ATP binding"/>
    <property type="evidence" value="ECO:0007669"/>
    <property type="project" value="UniProtKB-KW"/>
</dbReference>
<keyword evidence="7" id="KW-0430">Lectin</keyword>
<dbReference type="InterPro" id="IPR000719">
    <property type="entry name" value="Prot_kinase_dom"/>
</dbReference>
<dbReference type="CDD" id="cd14066">
    <property type="entry name" value="STKc_IRAK"/>
    <property type="match status" value="1"/>
</dbReference>
<keyword evidence="9 18" id="KW-0418">Kinase</keyword>
<dbReference type="Proteomes" id="UP000796880">
    <property type="component" value="Unassembled WGS sequence"/>
</dbReference>
<dbReference type="InterPro" id="IPR003609">
    <property type="entry name" value="Pan_app"/>
</dbReference>
<keyword evidence="11 19" id="KW-1133">Transmembrane helix</keyword>
<comment type="catalytic activity">
    <reaction evidence="17 18">
        <text>L-seryl-[protein] + ATP = O-phospho-L-seryl-[protein] + ADP + H(+)</text>
        <dbReference type="Rhea" id="RHEA:17989"/>
        <dbReference type="Rhea" id="RHEA-COMP:9863"/>
        <dbReference type="Rhea" id="RHEA-COMP:11604"/>
        <dbReference type="ChEBI" id="CHEBI:15378"/>
        <dbReference type="ChEBI" id="CHEBI:29999"/>
        <dbReference type="ChEBI" id="CHEBI:30616"/>
        <dbReference type="ChEBI" id="CHEBI:83421"/>
        <dbReference type="ChEBI" id="CHEBI:456216"/>
        <dbReference type="EC" id="2.7.11.1"/>
    </reaction>
</comment>